<protein>
    <submittedName>
        <fullName evidence="2">Uncharacterized protein</fullName>
    </submittedName>
</protein>
<reference evidence="2 3" key="1">
    <citation type="submission" date="2016-10" db="EMBL/GenBank/DDBJ databases">
        <authorList>
            <person name="de Groot N.N."/>
        </authorList>
    </citation>
    <scope>NUCLEOTIDE SEQUENCE [LARGE SCALE GENOMIC DNA]</scope>
    <source>
        <strain evidence="2 3">CGMCC 1.10457</strain>
    </source>
</reference>
<evidence type="ECO:0000256" key="1">
    <source>
        <dbReference type="SAM" id="MobiDB-lite"/>
    </source>
</evidence>
<dbReference type="STRING" id="767519.SAMN05216559_3911"/>
<dbReference type="RefSeq" id="WP_089818887.1">
    <property type="nucleotide sequence ID" value="NZ_FOZK01000005.1"/>
</dbReference>
<evidence type="ECO:0000313" key="3">
    <source>
        <dbReference type="Proteomes" id="UP000199062"/>
    </source>
</evidence>
<proteinExistence type="predicted"/>
<organism evidence="2 3">
    <name type="scientific">Halomicrobium zhouii</name>
    <dbReference type="NCBI Taxonomy" id="767519"/>
    <lineage>
        <taxon>Archaea</taxon>
        <taxon>Methanobacteriati</taxon>
        <taxon>Methanobacteriota</taxon>
        <taxon>Stenosarchaea group</taxon>
        <taxon>Halobacteria</taxon>
        <taxon>Halobacteriales</taxon>
        <taxon>Haloarculaceae</taxon>
        <taxon>Halomicrobium</taxon>
    </lineage>
</organism>
<dbReference type="AlphaFoldDB" id="A0A1I6M7N5"/>
<feature type="region of interest" description="Disordered" evidence="1">
    <location>
        <begin position="257"/>
        <end position="294"/>
    </location>
</feature>
<dbReference type="InterPro" id="IPR055953">
    <property type="entry name" value="DUF7531"/>
</dbReference>
<accession>A0A1I6M7N5</accession>
<dbReference type="EMBL" id="FOZK01000005">
    <property type="protein sequence ID" value="SFS11633.1"/>
    <property type="molecule type" value="Genomic_DNA"/>
</dbReference>
<dbReference type="Pfam" id="PF24375">
    <property type="entry name" value="DUF7531"/>
    <property type="match status" value="1"/>
</dbReference>
<gene>
    <name evidence="2" type="ORF">SAMN05216559_3911</name>
</gene>
<dbReference type="Proteomes" id="UP000199062">
    <property type="component" value="Unassembled WGS sequence"/>
</dbReference>
<name>A0A1I6M7N5_9EURY</name>
<keyword evidence="3" id="KW-1185">Reference proteome</keyword>
<dbReference type="OrthoDB" id="156950at2157"/>
<evidence type="ECO:0000313" key="2">
    <source>
        <dbReference type="EMBL" id="SFS11633.1"/>
    </source>
</evidence>
<sequence length="294" mass="31719">MEVNCEGCAGCCIDWRALTDATVDHERRGRYVPLDDVGNLAPIRRDEVRAFVDEGFGDVLQPRLFAGEGDATVTIDGTEVAAIRGRPAFLVGLRKPPKPVGPFDHDPTWLPTCAFLDPTTLQCRIHGDDLYPETCRRYPGENLALEVETGCERVEGVFGGSRLVDDEPPDDADPTFGPAAVGTTVFAHPDPDRLTGVVERLQNDESTRADRAEFVAIAAASSPAMLAVSDPVYEETREQVLDADSWAGRAIQRWSDRADEAGTAAPAPASLAEEIEEEAGAPETPGWDTVETDG</sequence>
<feature type="compositionally biased region" description="Low complexity" evidence="1">
    <location>
        <begin position="261"/>
        <end position="272"/>
    </location>
</feature>